<dbReference type="Proteomes" id="UP001596253">
    <property type="component" value="Unassembled WGS sequence"/>
</dbReference>
<protein>
    <submittedName>
        <fullName evidence="1">Uncharacterized protein</fullName>
    </submittedName>
</protein>
<comment type="caution">
    <text evidence="1">The sequence shown here is derived from an EMBL/GenBank/DDBJ whole genome shotgun (WGS) entry which is preliminary data.</text>
</comment>
<sequence>MTESEDSCNLSLDRRKFAEMVVSSHQVSDELDPEAIVKRKLTLYLSAYYLADRFNKLENAHFEGAMNSERYQKLLNELKDEKFGDW</sequence>
<accession>A0ABW1R8P6</accession>
<dbReference type="RefSeq" id="WP_137639674.1">
    <property type="nucleotide sequence ID" value="NZ_BJDK01000008.1"/>
</dbReference>
<reference evidence="2" key="1">
    <citation type="journal article" date="2019" name="Int. J. Syst. Evol. Microbiol.">
        <title>The Global Catalogue of Microorganisms (GCM) 10K type strain sequencing project: providing services to taxonomists for standard genome sequencing and annotation.</title>
        <authorList>
            <consortium name="The Broad Institute Genomics Platform"/>
            <consortium name="The Broad Institute Genome Sequencing Center for Infectious Disease"/>
            <person name="Wu L."/>
            <person name="Ma J."/>
        </authorList>
    </citation>
    <scope>NUCLEOTIDE SEQUENCE [LARGE SCALE GENOMIC DNA]</scope>
    <source>
        <strain evidence="2">CCM 8932</strain>
    </source>
</reference>
<name>A0ABW1R8P6_9LACO</name>
<organism evidence="1 2">
    <name type="scientific">Lactiplantibacillus dongliensis</name>
    <dbReference type="NCBI Taxonomy" id="2559919"/>
    <lineage>
        <taxon>Bacteria</taxon>
        <taxon>Bacillati</taxon>
        <taxon>Bacillota</taxon>
        <taxon>Bacilli</taxon>
        <taxon>Lactobacillales</taxon>
        <taxon>Lactobacillaceae</taxon>
        <taxon>Lactiplantibacillus</taxon>
    </lineage>
</organism>
<keyword evidence="2" id="KW-1185">Reference proteome</keyword>
<evidence type="ECO:0000313" key="1">
    <source>
        <dbReference type="EMBL" id="MFC6165859.1"/>
    </source>
</evidence>
<proteinExistence type="predicted"/>
<gene>
    <name evidence="1" type="ORF">ACFP3T_14440</name>
</gene>
<dbReference type="EMBL" id="JBHSSD010000061">
    <property type="protein sequence ID" value="MFC6165859.1"/>
    <property type="molecule type" value="Genomic_DNA"/>
</dbReference>
<evidence type="ECO:0000313" key="2">
    <source>
        <dbReference type="Proteomes" id="UP001596253"/>
    </source>
</evidence>